<dbReference type="Proteomes" id="UP000294489">
    <property type="component" value="Unassembled WGS sequence"/>
</dbReference>
<keyword evidence="4 6" id="KW-1133">Transmembrane helix</keyword>
<feature type="transmembrane region" description="Helical" evidence="6">
    <location>
        <begin position="244"/>
        <end position="261"/>
    </location>
</feature>
<feature type="transmembrane region" description="Helical" evidence="6">
    <location>
        <begin position="108"/>
        <end position="125"/>
    </location>
</feature>
<sequence length="262" mass="26858">MLFAFLFFSLVGITAGFIAGLFGIGGGVVIVPALLFAFAQQGMDPAVMTHMAIGTSLATIAVTGSSSAFGHWQRGAVAKALLARLLPGLIIGAILGGVLASVLPAEQLQWLFGVFLILLSLRFLLSRMPRSSGEGAGALQTLGAGTVIGTVSSLFGIGGGVLSVPWLLRSGASMTRAVGTSAACGIPIAAFGALTFVITGYRHAGLPDYATGFLYWPAFLGMVLWSVPSARLGVAVAHHLPAGLLRKLFAVVILLVGIKILL</sequence>
<dbReference type="EMBL" id="SOEC01000007">
    <property type="protein sequence ID" value="TDX29377.1"/>
    <property type="molecule type" value="Genomic_DNA"/>
</dbReference>
<evidence type="ECO:0000256" key="3">
    <source>
        <dbReference type="ARBA" id="ARBA00022692"/>
    </source>
</evidence>
<keyword evidence="5 6" id="KW-0472">Membrane</keyword>
<feature type="transmembrane region" description="Helical" evidence="6">
    <location>
        <begin position="51"/>
        <end position="69"/>
    </location>
</feature>
<dbReference type="InterPro" id="IPR002781">
    <property type="entry name" value="TM_pro_TauE-like"/>
</dbReference>
<organism evidence="7 8">
    <name type="scientific">Modicisalibacter xianhensis</name>
    <dbReference type="NCBI Taxonomy" id="442341"/>
    <lineage>
        <taxon>Bacteria</taxon>
        <taxon>Pseudomonadati</taxon>
        <taxon>Pseudomonadota</taxon>
        <taxon>Gammaproteobacteria</taxon>
        <taxon>Oceanospirillales</taxon>
        <taxon>Halomonadaceae</taxon>
        <taxon>Modicisalibacter</taxon>
    </lineage>
</organism>
<reference evidence="7 8" key="1">
    <citation type="submission" date="2019-03" db="EMBL/GenBank/DDBJ databases">
        <title>Freshwater and sediment microbial communities from various areas in North America, analyzing microbe dynamics in response to fracking.</title>
        <authorList>
            <person name="Lamendella R."/>
        </authorList>
    </citation>
    <scope>NUCLEOTIDE SEQUENCE [LARGE SCALE GENOMIC DNA]</scope>
    <source>
        <strain evidence="7 8">6_TX</strain>
    </source>
</reference>
<dbReference type="GO" id="GO:0005886">
    <property type="term" value="C:plasma membrane"/>
    <property type="evidence" value="ECO:0007669"/>
    <property type="project" value="UniProtKB-SubCell"/>
</dbReference>
<name>A0A4R8FV13_9GAMM</name>
<comment type="similarity">
    <text evidence="2 6">Belongs to the 4-toluene sulfonate uptake permease (TSUP) (TC 2.A.102) family.</text>
</comment>
<evidence type="ECO:0000256" key="1">
    <source>
        <dbReference type="ARBA" id="ARBA00004141"/>
    </source>
</evidence>
<keyword evidence="6" id="KW-1003">Cell membrane</keyword>
<evidence type="ECO:0000313" key="8">
    <source>
        <dbReference type="Proteomes" id="UP000294489"/>
    </source>
</evidence>
<feature type="transmembrane region" description="Helical" evidence="6">
    <location>
        <begin position="146"/>
        <end position="168"/>
    </location>
</feature>
<dbReference type="AlphaFoldDB" id="A0A4R8FV13"/>
<gene>
    <name evidence="7" type="ORF">DFO67_10753</name>
</gene>
<feature type="transmembrane region" description="Helical" evidence="6">
    <location>
        <begin position="213"/>
        <end position="232"/>
    </location>
</feature>
<dbReference type="RefSeq" id="WP_134017651.1">
    <property type="nucleotide sequence ID" value="NZ_SOEC01000007.1"/>
</dbReference>
<evidence type="ECO:0000256" key="4">
    <source>
        <dbReference type="ARBA" id="ARBA00022989"/>
    </source>
</evidence>
<comment type="caution">
    <text evidence="7">The sequence shown here is derived from an EMBL/GenBank/DDBJ whole genome shotgun (WGS) entry which is preliminary data.</text>
</comment>
<protein>
    <recommendedName>
        <fullName evidence="6">Probable membrane transporter protein</fullName>
    </recommendedName>
</protein>
<evidence type="ECO:0000256" key="6">
    <source>
        <dbReference type="RuleBase" id="RU363041"/>
    </source>
</evidence>
<dbReference type="PANTHER" id="PTHR43483:SF3">
    <property type="entry name" value="MEMBRANE TRANSPORTER PROTEIN HI_0806-RELATED"/>
    <property type="match status" value="1"/>
</dbReference>
<dbReference type="PANTHER" id="PTHR43483">
    <property type="entry name" value="MEMBRANE TRANSPORTER PROTEIN HI_0806-RELATED"/>
    <property type="match status" value="1"/>
</dbReference>
<accession>A0A4R8FV13</accession>
<evidence type="ECO:0000313" key="7">
    <source>
        <dbReference type="EMBL" id="TDX29377.1"/>
    </source>
</evidence>
<dbReference type="OrthoDB" id="457670at2"/>
<proteinExistence type="inferred from homology"/>
<evidence type="ECO:0000256" key="5">
    <source>
        <dbReference type="ARBA" id="ARBA00023136"/>
    </source>
</evidence>
<evidence type="ECO:0000256" key="2">
    <source>
        <dbReference type="ARBA" id="ARBA00009142"/>
    </source>
</evidence>
<feature type="transmembrane region" description="Helical" evidence="6">
    <location>
        <begin position="7"/>
        <end position="39"/>
    </location>
</feature>
<keyword evidence="3 6" id="KW-0812">Transmembrane</keyword>
<dbReference type="Pfam" id="PF01925">
    <property type="entry name" value="TauE"/>
    <property type="match status" value="1"/>
</dbReference>
<comment type="subcellular location">
    <subcellularLocation>
        <location evidence="6">Cell membrane</location>
        <topology evidence="6">Multi-pass membrane protein</topology>
    </subcellularLocation>
    <subcellularLocation>
        <location evidence="1">Membrane</location>
        <topology evidence="1">Multi-pass membrane protein</topology>
    </subcellularLocation>
</comment>
<feature type="transmembrane region" description="Helical" evidence="6">
    <location>
        <begin position="81"/>
        <end position="102"/>
    </location>
</feature>
<feature type="transmembrane region" description="Helical" evidence="6">
    <location>
        <begin position="180"/>
        <end position="201"/>
    </location>
</feature>